<comment type="cofactor">
    <cofactor evidence="1">
        <name>FMN</name>
        <dbReference type="ChEBI" id="CHEBI:58210"/>
    </cofactor>
</comment>
<dbReference type="FunFam" id="3.20.20.70:FF:000154">
    <property type="entry name" value="Probable nitronate monooxygenase"/>
    <property type="match status" value="1"/>
</dbReference>
<keyword evidence="6" id="KW-0547">Nucleotide-binding</keyword>
<dbReference type="InterPro" id="IPR004136">
    <property type="entry name" value="NMO"/>
</dbReference>
<dbReference type="InterPro" id="IPR013785">
    <property type="entry name" value="Aldolase_TIM"/>
</dbReference>
<comment type="catalytic activity">
    <reaction evidence="10">
        <text>3 propionate 3-nitronate + 3 O2 + H2O = 3 3-oxopropanoate + 2 nitrate + nitrite + H2O2 + 3 H(+)</text>
        <dbReference type="Rhea" id="RHEA:57332"/>
        <dbReference type="ChEBI" id="CHEBI:15377"/>
        <dbReference type="ChEBI" id="CHEBI:15378"/>
        <dbReference type="ChEBI" id="CHEBI:15379"/>
        <dbReference type="ChEBI" id="CHEBI:16240"/>
        <dbReference type="ChEBI" id="CHEBI:16301"/>
        <dbReference type="ChEBI" id="CHEBI:17632"/>
        <dbReference type="ChEBI" id="CHEBI:33190"/>
        <dbReference type="ChEBI" id="CHEBI:136067"/>
    </reaction>
</comment>
<evidence type="ECO:0000256" key="5">
    <source>
        <dbReference type="ARBA" id="ARBA00022643"/>
    </source>
</evidence>
<dbReference type="Gene3D" id="3.20.20.70">
    <property type="entry name" value="Aldolase class I"/>
    <property type="match status" value="1"/>
</dbReference>
<reference evidence="12" key="1">
    <citation type="submission" date="2022-05" db="EMBL/GenBank/DDBJ databases">
        <title>Alysiella filiformis genome sequencing.</title>
        <authorList>
            <person name="Viehboeck T."/>
        </authorList>
    </citation>
    <scope>NUCLEOTIDE SEQUENCE</scope>
    <source>
        <strain evidence="12">DSM 2580</strain>
    </source>
</reference>
<evidence type="ECO:0000256" key="2">
    <source>
        <dbReference type="ARBA" id="ARBA00009881"/>
    </source>
</evidence>
<dbReference type="CDD" id="cd04730">
    <property type="entry name" value="NPD_like"/>
    <property type="match status" value="1"/>
</dbReference>
<evidence type="ECO:0000256" key="3">
    <source>
        <dbReference type="ARBA" id="ARBA00022575"/>
    </source>
</evidence>
<dbReference type="EMBL" id="CP097501">
    <property type="protein sequence ID" value="URD67353.1"/>
    <property type="molecule type" value="Genomic_DNA"/>
</dbReference>
<gene>
    <name evidence="12" type="ORF">LNQ82_09225</name>
</gene>
<comment type="similarity">
    <text evidence="2">Belongs to the nitronate monooxygenase family. NMO class I subfamily.</text>
</comment>
<keyword evidence="3" id="KW-0216">Detoxification</keyword>
<keyword evidence="5" id="KW-0288">FMN</keyword>
<sequence length="344" mass="36342">MQKILAQLSHRLIQAPMAGVQNEDLALAVCSAGALGSLPAAMLSHEDLHQALARLQAQSGGRPYNVNFFAHVPETVSETQTAAWHRVLEPYFARWGVNPDTVPSAPSRRPFDESVLPLLRRYHPAVVSFHFGVPAAPLLAAVRETGAKIMATATTVAEARFLVQNGVDAVIAQGWEAGGHRGWFLDKHPHHQSGTFALLPNIVRAVSVPVVAAGGISDAATVRAAFALGASAVQVGTAFLLADEAQTSPAHRAALQSSAAEYTAVSNVLSGGGARGVVNGLMRDLGVWHDDAPPFPHAAAAVNALRRVAEVQENFDFTPMWAGQNARLAQSGSAAHIIARLMEQ</sequence>
<name>A0AAE9HVG6_9NEIS</name>
<accession>A0AAE9HVG6</accession>
<evidence type="ECO:0000256" key="10">
    <source>
        <dbReference type="ARBA" id="ARBA00049401"/>
    </source>
</evidence>
<proteinExistence type="inferred from homology"/>
<evidence type="ECO:0000256" key="1">
    <source>
        <dbReference type="ARBA" id="ARBA00001917"/>
    </source>
</evidence>
<evidence type="ECO:0000256" key="6">
    <source>
        <dbReference type="ARBA" id="ARBA00022741"/>
    </source>
</evidence>
<organism evidence="12 13">
    <name type="scientific">Conchiformibius steedae DSM 2580</name>
    <dbReference type="NCBI Taxonomy" id="1121352"/>
    <lineage>
        <taxon>Bacteria</taxon>
        <taxon>Pseudomonadati</taxon>
        <taxon>Pseudomonadota</taxon>
        <taxon>Betaproteobacteria</taxon>
        <taxon>Neisseriales</taxon>
        <taxon>Neisseriaceae</taxon>
        <taxon>Conchiformibius</taxon>
    </lineage>
</organism>
<dbReference type="SUPFAM" id="SSF51412">
    <property type="entry name" value="Inosine monophosphate dehydrogenase (IMPDH)"/>
    <property type="match status" value="1"/>
</dbReference>
<dbReference type="AlphaFoldDB" id="A0AAE9HVG6"/>
<keyword evidence="7" id="KW-0560">Oxidoreductase</keyword>
<dbReference type="PANTHER" id="PTHR42747">
    <property type="entry name" value="NITRONATE MONOOXYGENASE-RELATED"/>
    <property type="match status" value="1"/>
</dbReference>
<evidence type="ECO:0000256" key="8">
    <source>
        <dbReference type="ARBA" id="ARBA00023033"/>
    </source>
</evidence>
<dbReference type="GO" id="GO:0009636">
    <property type="term" value="P:response to toxic substance"/>
    <property type="evidence" value="ECO:0007669"/>
    <property type="project" value="UniProtKB-KW"/>
</dbReference>
<evidence type="ECO:0000256" key="9">
    <source>
        <dbReference type="ARBA" id="ARBA00031155"/>
    </source>
</evidence>
<keyword evidence="8 12" id="KW-0503">Monooxygenase</keyword>
<dbReference type="Proteomes" id="UP001056819">
    <property type="component" value="Chromosome"/>
</dbReference>
<protein>
    <recommendedName>
        <fullName evidence="11">Nitronate monooxygenase</fullName>
    </recommendedName>
    <alternativeName>
        <fullName evidence="9">Propionate 3-nitronate monooxygenase</fullName>
    </alternativeName>
</protein>
<evidence type="ECO:0000256" key="4">
    <source>
        <dbReference type="ARBA" id="ARBA00022630"/>
    </source>
</evidence>
<dbReference type="PANTHER" id="PTHR42747:SF3">
    <property type="entry name" value="NITRONATE MONOOXYGENASE-RELATED"/>
    <property type="match status" value="1"/>
</dbReference>
<dbReference type="GO" id="GO:0018580">
    <property type="term" value="F:nitronate monooxygenase activity"/>
    <property type="evidence" value="ECO:0007669"/>
    <property type="project" value="InterPro"/>
</dbReference>
<keyword evidence="4" id="KW-0285">Flavoprotein</keyword>
<evidence type="ECO:0000313" key="12">
    <source>
        <dbReference type="EMBL" id="URD67353.1"/>
    </source>
</evidence>
<evidence type="ECO:0000256" key="7">
    <source>
        <dbReference type="ARBA" id="ARBA00023002"/>
    </source>
</evidence>
<evidence type="ECO:0000313" key="13">
    <source>
        <dbReference type="Proteomes" id="UP001056819"/>
    </source>
</evidence>
<dbReference type="Pfam" id="PF03060">
    <property type="entry name" value="NMO"/>
    <property type="match status" value="1"/>
</dbReference>
<dbReference type="RefSeq" id="WP_027021255.1">
    <property type="nucleotide sequence ID" value="NZ_CP097501.1"/>
</dbReference>
<dbReference type="GO" id="GO:0000166">
    <property type="term" value="F:nucleotide binding"/>
    <property type="evidence" value="ECO:0007669"/>
    <property type="project" value="UniProtKB-KW"/>
</dbReference>
<evidence type="ECO:0000256" key="11">
    <source>
        <dbReference type="ARBA" id="ARBA00067136"/>
    </source>
</evidence>